<dbReference type="Proteomes" id="UP001163046">
    <property type="component" value="Unassembled WGS sequence"/>
</dbReference>
<proteinExistence type="predicted"/>
<evidence type="ECO:0000313" key="3">
    <source>
        <dbReference type="Proteomes" id="UP001163046"/>
    </source>
</evidence>
<name>A0A9W9ZHV0_9CNID</name>
<reference evidence="2" key="1">
    <citation type="submission" date="2023-01" db="EMBL/GenBank/DDBJ databases">
        <title>Genome assembly of the deep-sea coral Lophelia pertusa.</title>
        <authorList>
            <person name="Herrera S."/>
            <person name="Cordes E."/>
        </authorList>
    </citation>
    <scope>NUCLEOTIDE SEQUENCE</scope>
    <source>
        <strain evidence="2">USNM1676648</strain>
        <tissue evidence="2">Polyp</tissue>
    </source>
</reference>
<evidence type="ECO:0000256" key="1">
    <source>
        <dbReference type="SAM" id="MobiDB-lite"/>
    </source>
</evidence>
<gene>
    <name evidence="2" type="ORF">OS493_007251</name>
</gene>
<protein>
    <submittedName>
        <fullName evidence="2">Uncharacterized protein</fullName>
    </submittedName>
</protein>
<comment type="caution">
    <text evidence="2">The sequence shown here is derived from an EMBL/GenBank/DDBJ whole genome shotgun (WGS) entry which is preliminary data.</text>
</comment>
<feature type="region of interest" description="Disordered" evidence="1">
    <location>
        <begin position="17"/>
        <end position="36"/>
    </location>
</feature>
<accession>A0A9W9ZHV0</accession>
<organism evidence="2 3">
    <name type="scientific">Desmophyllum pertusum</name>
    <dbReference type="NCBI Taxonomy" id="174260"/>
    <lineage>
        <taxon>Eukaryota</taxon>
        <taxon>Metazoa</taxon>
        <taxon>Cnidaria</taxon>
        <taxon>Anthozoa</taxon>
        <taxon>Hexacorallia</taxon>
        <taxon>Scleractinia</taxon>
        <taxon>Caryophylliina</taxon>
        <taxon>Caryophylliidae</taxon>
        <taxon>Desmophyllum</taxon>
    </lineage>
</organism>
<dbReference type="AlphaFoldDB" id="A0A9W9ZHV0"/>
<feature type="compositionally biased region" description="Basic and acidic residues" evidence="1">
    <location>
        <begin position="17"/>
        <end position="34"/>
    </location>
</feature>
<keyword evidence="3" id="KW-1185">Reference proteome</keyword>
<sequence>MTVSCFATGLDLCKESPLHPSPEKNKQINKDKNKQTNKQYCGSIESKELNDHQPRCLAAAQQLAFNETRRTCCMCNKITAACYLEELFLYLSYYDLISEVSRRSS</sequence>
<evidence type="ECO:0000313" key="2">
    <source>
        <dbReference type="EMBL" id="KAJ7380858.1"/>
    </source>
</evidence>
<dbReference type="EMBL" id="MU826352">
    <property type="protein sequence ID" value="KAJ7380858.1"/>
    <property type="molecule type" value="Genomic_DNA"/>
</dbReference>